<evidence type="ECO:0000313" key="5">
    <source>
        <dbReference type="Proteomes" id="UP000579153"/>
    </source>
</evidence>
<organism evidence="4 5">
    <name type="scientific">Nonomuraea jabiensis</name>
    <dbReference type="NCBI Taxonomy" id="882448"/>
    <lineage>
        <taxon>Bacteria</taxon>
        <taxon>Bacillati</taxon>
        <taxon>Actinomycetota</taxon>
        <taxon>Actinomycetes</taxon>
        <taxon>Streptosporangiales</taxon>
        <taxon>Streptosporangiaceae</taxon>
        <taxon>Nonomuraea</taxon>
    </lineage>
</organism>
<dbReference type="InterPro" id="IPR051122">
    <property type="entry name" value="SDR_DHRS6-like"/>
</dbReference>
<dbReference type="InterPro" id="IPR002347">
    <property type="entry name" value="SDR_fam"/>
</dbReference>
<keyword evidence="5" id="KW-1185">Reference proteome</keyword>
<name>A0A7W9LEZ1_9ACTN</name>
<dbReference type="SUPFAM" id="SSF51735">
    <property type="entry name" value="NAD(P)-binding Rossmann-fold domains"/>
    <property type="match status" value="1"/>
</dbReference>
<proteinExistence type="inferred from homology"/>
<dbReference type="InterPro" id="IPR036291">
    <property type="entry name" value="NAD(P)-bd_dom_sf"/>
</dbReference>
<dbReference type="InterPro" id="IPR020904">
    <property type="entry name" value="Sc_DH/Rdtase_CS"/>
</dbReference>
<dbReference type="PRINTS" id="PR00080">
    <property type="entry name" value="SDRFAMILY"/>
</dbReference>
<evidence type="ECO:0000259" key="3">
    <source>
        <dbReference type="SMART" id="SM00822"/>
    </source>
</evidence>
<dbReference type="PROSITE" id="PS00061">
    <property type="entry name" value="ADH_SHORT"/>
    <property type="match status" value="1"/>
</dbReference>
<feature type="domain" description="Ketoreductase" evidence="3">
    <location>
        <begin position="6"/>
        <end position="181"/>
    </location>
</feature>
<comment type="similarity">
    <text evidence="1">Belongs to the short-chain dehydrogenases/reductases (SDR) family.</text>
</comment>
<dbReference type="AlphaFoldDB" id="A0A7W9LEZ1"/>
<dbReference type="Pfam" id="PF13561">
    <property type="entry name" value="adh_short_C2"/>
    <property type="match status" value="1"/>
</dbReference>
<dbReference type="Proteomes" id="UP000579153">
    <property type="component" value="Unassembled WGS sequence"/>
</dbReference>
<evidence type="ECO:0000256" key="1">
    <source>
        <dbReference type="ARBA" id="ARBA00006484"/>
    </source>
</evidence>
<comment type="caution">
    <text evidence="4">The sequence shown here is derived from an EMBL/GenBank/DDBJ whole genome shotgun (WGS) entry which is preliminary data.</text>
</comment>
<keyword evidence="2" id="KW-0560">Oxidoreductase</keyword>
<dbReference type="SMART" id="SM00822">
    <property type="entry name" value="PKS_KR"/>
    <property type="match status" value="1"/>
</dbReference>
<dbReference type="CDD" id="cd05233">
    <property type="entry name" value="SDR_c"/>
    <property type="match status" value="1"/>
</dbReference>
<dbReference type="EMBL" id="JACHMB010000001">
    <property type="protein sequence ID" value="MBB5781376.1"/>
    <property type="molecule type" value="Genomic_DNA"/>
</dbReference>
<dbReference type="Gene3D" id="3.40.50.720">
    <property type="entry name" value="NAD(P)-binding Rossmann-like Domain"/>
    <property type="match status" value="1"/>
</dbReference>
<dbReference type="PANTHER" id="PTHR43477:SF1">
    <property type="entry name" value="DIHYDROANTICAPSIN 7-DEHYDROGENASE"/>
    <property type="match status" value="1"/>
</dbReference>
<gene>
    <name evidence="4" type="ORF">HD596_008132</name>
</gene>
<accession>A0A7W9LEZ1</accession>
<dbReference type="NCBIfam" id="NF005559">
    <property type="entry name" value="PRK07231.1"/>
    <property type="match status" value="1"/>
</dbReference>
<dbReference type="GO" id="GO:0016491">
    <property type="term" value="F:oxidoreductase activity"/>
    <property type="evidence" value="ECO:0007669"/>
    <property type="project" value="UniProtKB-KW"/>
</dbReference>
<reference evidence="4 5" key="1">
    <citation type="submission" date="2020-08" db="EMBL/GenBank/DDBJ databases">
        <title>Sequencing the genomes of 1000 actinobacteria strains.</title>
        <authorList>
            <person name="Klenk H.-P."/>
        </authorList>
    </citation>
    <scope>NUCLEOTIDE SEQUENCE [LARGE SCALE GENOMIC DNA]</scope>
    <source>
        <strain evidence="4 5">DSM 45507</strain>
    </source>
</reference>
<dbReference type="PANTHER" id="PTHR43477">
    <property type="entry name" value="DIHYDROANTICAPSIN 7-DEHYDROGENASE"/>
    <property type="match status" value="1"/>
</dbReference>
<evidence type="ECO:0000256" key="2">
    <source>
        <dbReference type="ARBA" id="ARBA00023002"/>
    </source>
</evidence>
<sequence>MELQNQTALVTGGGSGIGRATALALAREGAFVIVAGRSAGHLAETVAGIEAAGGRARAVPADLNDLDALRRLADGAGDVDILVNNAGVYPFMPTPKQDLESFMRVFDTNVRGPFFLTAALAPRMGAKGSGSIVNVSSVAALQGIPDAAAYGATKAALDALTRSWAAEFGGRGVRVNSVAPGNTRTENVVKALGAEMFEEWGRTGNPLGRLGRPEEVAEAILFLASPRSSYITGVTLPVDGGYVARG</sequence>
<dbReference type="InterPro" id="IPR057326">
    <property type="entry name" value="KR_dom"/>
</dbReference>
<dbReference type="RefSeq" id="WP_185074683.1">
    <property type="nucleotide sequence ID" value="NZ_JACHMB010000001.1"/>
</dbReference>
<protein>
    <submittedName>
        <fullName evidence="4">NAD(P)-dependent dehydrogenase (Short-subunit alcohol dehydrogenase family)</fullName>
    </submittedName>
</protein>
<dbReference type="FunFam" id="3.40.50.720:FF:000084">
    <property type="entry name" value="Short-chain dehydrogenase reductase"/>
    <property type="match status" value="1"/>
</dbReference>
<evidence type="ECO:0000313" key="4">
    <source>
        <dbReference type="EMBL" id="MBB5781376.1"/>
    </source>
</evidence>
<dbReference type="PRINTS" id="PR00081">
    <property type="entry name" value="GDHRDH"/>
</dbReference>